<evidence type="ECO:0000256" key="7">
    <source>
        <dbReference type="ARBA" id="ARBA00034754"/>
    </source>
</evidence>
<dbReference type="PANTHER" id="PTHR34388:SF1">
    <property type="entry name" value="DNA POLYMERASE III SUBUNIT DELTA"/>
    <property type="match status" value="1"/>
</dbReference>
<dbReference type="Pfam" id="PF06144">
    <property type="entry name" value="DNA_pol3_delta"/>
    <property type="match status" value="1"/>
</dbReference>
<dbReference type="SUPFAM" id="SSF52540">
    <property type="entry name" value="P-loop containing nucleoside triphosphate hydrolases"/>
    <property type="match status" value="1"/>
</dbReference>
<dbReference type="SUPFAM" id="SSF48019">
    <property type="entry name" value="post-AAA+ oligomerization domain-like"/>
    <property type="match status" value="1"/>
</dbReference>
<comment type="catalytic activity">
    <reaction evidence="8">
        <text>DNA(n) + a 2'-deoxyribonucleoside 5'-triphosphate = DNA(n+1) + diphosphate</text>
        <dbReference type="Rhea" id="RHEA:22508"/>
        <dbReference type="Rhea" id="RHEA-COMP:17339"/>
        <dbReference type="Rhea" id="RHEA-COMP:17340"/>
        <dbReference type="ChEBI" id="CHEBI:33019"/>
        <dbReference type="ChEBI" id="CHEBI:61560"/>
        <dbReference type="ChEBI" id="CHEBI:173112"/>
        <dbReference type="EC" id="2.7.7.7"/>
    </reaction>
</comment>
<keyword evidence="5" id="KW-0235">DNA replication</keyword>
<dbReference type="InterPro" id="IPR027417">
    <property type="entry name" value="P-loop_NTPase"/>
</dbReference>
<dbReference type="RefSeq" id="WP_058442543.1">
    <property type="nucleotide sequence ID" value="NZ_CAAAHU010000004.1"/>
</dbReference>
<feature type="domain" description="DNA polymerase III delta subunit-like C-terminal" evidence="11">
    <location>
        <begin position="211"/>
        <end position="317"/>
    </location>
</feature>
<dbReference type="GO" id="GO:0006261">
    <property type="term" value="P:DNA-templated DNA replication"/>
    <property type="evidence" value="ECO:0007669"/>
    <property type="project" value="TreeGrafter"/>
</dbReference>
<dbReference type="NCBIfam" id="TIGR01128">
    <property type="entry name" value="holA"/>
    <property type="match status" value="1"/>
</dbReference>
<evidence type="ECO:0000256" key="1">
    <source>
        <dbReference type="ARBA" id="ARBA00012417"/>
    </source>
</evidence>
<evidence type="ECO:0000256" key="4">
    <source>
        <dbReference type="ARBA" id="ARBA00022695"/>
    </source>
</evidence>
<keyword evidence="6" id="KW-0239">DNA-directed DNA polymerase</keyword>
<dbReference type="GO" id="GO:0003677">
    <property type="term" value="F:DNA binding"/>
    <property type="evidence" value="ECO:0007669"/>
    <property type="project" value="InterPro"/>
</dbReference>
<dbReference type="OrthoDB" id="9770982at2"/>
<dbReference type="GO" id="GO:0003887">
    <property type="term" value="F:DNA-directed DNA polymerase activity"/>
    <property type="evidence" value="ECO:0007669"/>
    <property type="project" value="UniProtKB-UniRule"/>
</dbReference>
<protein>
    <recommendedName>
        <fullName evidence="2 9">DNA polymerase III subunit delta</fullName>
        <ecNumber evidence="1 9">2.7.7.7</ecNumber>
    </recommendedName>
</protein>
<name>A0A0W0S3X7_9GAMM</name>
<feature type="domain" description="DNA polymerase III delta N-terminal" evidence="10">
    <location>
        <begin position="21"/>
        <end position="118"/>
    </location>
</feature>
<evidence type="ECO:0000256" key="3">
    <source>
        <dbReference type="ARBA" id="ARBA00022679"/>
    </source>
</evidence>
<organism evidence="12 13">
    <name type="scientific">Legionella brunensis</name>
    <dbReference type="NCBI Taxonomy" id="29422"/>
    <lineage>
        <taxon>Bacteria</taxon>
        <taxon>Pseudomonadati</taxon>
        <taxon>Pseudomonadota</taxon>
        <taxon>Gammaproteobacteria</taxon>
        <taxon>Legionellales</taxon>
        <taxon>Legionellaceae</taxon>
        <taxon>Legionella</taxon>
    </lineage>
</organism>
<dbReference type="STRING" id="29422.Lbru_2571"/>
<dbReference type="InterPro" id="IPR048466">
    <property type="entry name" value="DNA_pol3_delta-like_C"/>
</dbReference>
<dbReference type="CDD" id="cd18138">
    <property type="entry name" value="HLD_clamp_pol_III_delta"/>
    <property type="match status" value="1"/>
</dbReference>
<dbReference type="Pfam" id="PF21694">
    <property type="entry name" value="DNA_pol3_delta_C"/>
    <property type="match status" value="1"/>
</dbReference>
<evidence type="ECO:0000313" key="13">
    <source>
        <dbReference type="Proteomes" id="UP000054742"/>
    </source>
</evidence>
<evidence type="ECO:0000256" key="8">
    <source>
        <dbReference type="ARBA" id="ARBA00049244"/>
    </source>
</evidence>
<comment type="similarity">
    <text evidence="7">Belongs to the DNA polymerase HolA subunit family.</text>
</comment>
<dbReference type="Gene3D" id="1.20.272.10">
    <property type="match status" value="1"/>
</dbReference>
<dbReference type="InterPro" id="IPR005790">
    <property type="entry name" value="DNA_polIII_delta"/>
</dbReference>
<dbReference type="PATRIC" id="fig|29422.6.peg.2734"/>
<keyword evidence="13" id="KW-1185">Reference proteome</keyword>
<dbReference type="InterPro" id="IPR008921">
    <property type="entry name" value="DNA_pol3_clamp-load_cplx_C"/>
</dbReference>
<evidence type="ECO:0000256" key="9">
    <source>
        <dbReference type="NCBIfam" id="TIGR01128"/>
    </source>
</evidence>
<dbReference type="GO" id="GO:0009360">
    <property type="term" value="C:DNA polymerase III complex"/>
    <property type="evidence" value="ECO:0007669"/>
    <property type="project" value="UniProtKB-UniRule"/>
</dbReference>
<dbReference type="PANTHER" id="PTHR34388">
    <property type="entry name" value="DNA POLYMERASE III SUBUNIT DELTA"/>
    <property type="match status" value="1"/>
</dbReference>
<accession>A0A0W0S3X7</accession>
<gene>
    <name evidence="12" type="ORF">Lbru_2571</name>
</gene>
<dbReference type="EC" id="2.7.7.7" evidence="1 9"/>
<evidence type="ECO:0000256" key="5">
    <source>
        <dbReference type="ARBA" id="ARBA00022705"/>
    </source>
</evidence>
<evidence type="ECO:0000256" key="6">
    <source>
        <dbReference type="ARBA" id="ARBA00022932"/>
    </source>
</evidence>
<evidence type="ECO:0000256" key="2">
    <source>
        <dbReference type="ARBA" id="ARBA00017703"/>
    </source>
</evidence>
<sequence>MLIKQQALNAYLAQHAMPAIYLLIGQDHFLLTEAVTTIKQAWRKKDNDMEETVLHISNPADWSLVNEKANSYTLFSTHTLIDIRYEKQTLDTAGKNFINTYLKNTNPFCLLLIRAPNLPVKQLQSFSNSSQLHTVQIFPLDAPAIQRWIKEQLQQKCIKFEPEIPALIHQYTQGNMLACAQALEKIQLIADDSVLTIATTKEQLIDQCNYQLFDLSDACLLQDTDKVIQHLRHAYNSDVEATLILWLLSQDIRHLIRLHDFTQQAIPFATACNQLKIWSQRSKLYQVALRRVPKSLLIQLLQFCKKIDEQIKSSQNSQVWPSLEKVALSLCLGKQVGSIA</sequence>
<evidence type="ECO:0000313" key="12">
    <source>
        <dbReference type="EMBL" id="KTC78279.1"/>
    </source>
</evidence>
<keyword evidence="3 12" id="KW-0808">Transferase</keyword>
<reference evidence="12 13" key="1">
    <citation type="submission" date="2015-11" db="EMBL/GenBank/DDBJ databases">
        <title>Genomic analysis of 38 Legionella species identifies large and diverse effector repertoires.</title>
        <authorList>
            <person name="Burstein D."/>
            <person name="Amaro F."/>
            <person name="Zusman T."/>
            <person name="Lifshitz Z."/>
            <person name="Cohen O."/>
            <person name="Gilbert J.A."/>
            <person name="Pupko T."/>
            <person name="Shuman H.A."/>
            <person name="Segal G."/>
        </authorList>
    </citation>
    <scope>NUCLEOTIDE SEQUENCE [LARGE SCALE GENOMIC DNA]</scope>
    <source>
        <strain evidence="12 13">ATCC 43878</strain>
    </source>
</reference>
<dbReference type="Proteomes" id="UP000054742">
    <property type="component" value="Unassembled WGS sequence"/>
</dbReference>
<dbReference type="Gene3D" id="1.10.8.60">
    <property type="match status" value="1"/>
</dbReference>
<dbReference type="AlphaFoldDB" id="A0A0W0S3X7"/>
<comment type="caution">
    <text evidence="12">The sequence shown here is derived from an EMBL/GenBank/DDBJ whole genome shotgun (WGS) entry which is preliminary data.</text>
</comment>
<dbReference type="InterPro" id="IPR010372">
    <property type="entry name" value="DNA_pol3_delta_N"/>
</dbReference>
<dbReference type="EMBL" id="LNXV01000033">
    <property type="protein sequence ID" value="KTC78279.1"/>
    <property type="molecule type" value="Genomic_DNA"/>
</dbReference>
<evidence type="ECO:0000259" key="11">
    <source>
        <dbReference type="Pfam" id="PF21694"/>
    </source>
</evidence>
<keyword evidence="4 12" id="KW-0548">Nucleotidyltransferase</keyword>
<dbReference type="Gene3D" id="3.40.50.300">
    <property type="entry name" value="P-loop containing nucleotide triphosphate hydrolases"/>
    <property type="match status" value="1"/>
</dbReference>
<evidence type="ECO:0000259" key="10">
    <source>
        <dbReference type="Pfam" id="PF06144"/>
    </source>
</evidence>
<proteinExistence type="inferred from homology"/>